<evidence type="ECO:0000256" key="7">
    <source>
        <dbReference type="ARBA" id="ARBA00022989"/>
    </source>
</evidence>
<evidence type="ECO:0000256" key="4">
    <source>
        <dbReference type="ARBA" id="ARBA00022617"/>
    </source>
</evidence>
<dbReference type="GO" id="GO:0016705">
    <property type="term" value="F:oxidoreductase activity, acting on paired donors, with incorporation or reduction of molecular oxygen"/>
    <property type="evidence" value="ECO:0007669"/>
    <property type="project" value="InterPro"/>
</dbReference>
<keyword evidence="9" id="KW-0408">Iron</keyword>
<keyword evidence="8" id="KW-0560">Oxidoreductase</keyword>
<dbReference type="Pfam" id="PF00067">
    <property type="entry name" value="p450"/>
    <property type="match status" value="1"/>
</dbReference>
<evidence type="ECO:0000313" key="14">
    <source>
        <dbReference type="EMBL" id="KAF4611646.1"/>
    </source>
</evidence>
<evidence type="ECO:0000256" key="13">
    <source>
        <dbReference type="SAM" id="Phobius"/>
    </source>
</evidence>
<evidence type="ECO:0000256" key="10">
    <source>
        <dbReference type="ARBA" id="ARBA00023033"/>
    </source>
</evidence>
<evidence type="ECO:0000256" key="11">
    <source>
        <dbReference type="ARBA" id="ARBA00023136"/>
    </source>
</evidence>
<name>A0A8H4QIY3_9AGAR</name>
<accession>A0A8H4QIY3</accession>
<protein>
    <recommendedName>
        <fullName evidence="16">Cytochrome P450</fullName>
    </recommendedName>
</protein>
<comment type="cofactor">
    <cofactor evidence="1">
        <name>heme</name>
        <dbReference type="ChEBI" id="CHEBI:30413"/>
    </cofactor>
</comment>
<comment type="subcellular location">
    <subcellularLocation>
        <location evidence="2">Membrane</location>
        <topology evidence="2">Single-pass membrane protein</topology>
    </subcellularLocation>
</comment>
<dbReference type="Proteomes" id="UP000521872">
    <property type="component" value="Unassembled WGS sequence"/>
</dbReference>
<proteinExistence type="inferred from homology"/>
<dbReference type="EMBL" id="JAACJL010000057">
    <property type="protein sequence ID" value="KAF4611646.1"/>
    <property type="molecule type" value="Genomic_DNA"/>
</dbReference>
<evidence type="ECO:0000256" key="3">
    <source>
        <dbReference type="ARBA" id="ARBA00010617"/>
    </source>
</evidence>
<dbReference type="SUPFAM" id="SSF48264">
    <property type="entry name" value="Cytochrome P450"/>
    <property type="match status" value="1"/>
</dbReference>
<dbReference type="Gene3D" id="1.10.630.10">
    <property type="entry name" value="Cytochrome P450"/>
    <property type="match status" value="1"/>
</dbReference>
<dbReference type="AlphaFoldDB" id="A0A8H4QIY3"/>
<dbReference type="InterPro" id="IPR001128">
    <property type="entry name" value="Cyt_P450"/>
</dbReference>
<keyword evidence="15" id="KW-1185">Reference proteome</keyword>
<evidence type="ECO:0000256" key="2">
    <source>
        <dbReference type="ARBA" id="ARBA00004167"/>
    </source>
</evidence>
<comment type="caution">
    <text evidence="14">The sequence shown here is derived from an EMBL/GenBank/DDBJ whole genome shotgun (WGS) entry which is preliminary data.</text>
</comment>
<comment type="similarity">
    <text evidence="3">Belongs to the cytochrome P450 family.</text>
</comment>
<evidence type="ECO:0000256" key="8">
    <source>
        <dbReference type="ARBA" id="ARBA00023002"/>
    </source>
</evidence>
<keyword evidence="4" id="KW-0349">Heme</keyword>
<evidence type="ECO:0000313" key="15">
    <source>
        <dbReference type="Proteomes" id="UP000521872"/>
    </source>
</evidence>
<feature type="region of interest" description="Disordered" evidence="12">
    <location>
        <begin position="285"/>
        <end position="309"/>
    </location>
</feature>
<dbReference type="PANTHER" id="PTHR46300:SF2">
    <property type="entry name" value="CYTOCHROME P450 MONOOXYGENASE ALNH-RELATED"/>
    <property type="match status" value="1"/>
</dbReference>
<evidence type="ECO:0000256" key="5">
    <source>
        <dbReference type="ARBA" id="ARBA00022692"/>
    </source>
</evidence>
<sequence length="309" mass="34781">MVLSSLSRVLTTEYVIGAFLILFVLFTYKSLASFGKNTPPGPRPLPLIGNILQIPTDDQEGVFTEWAARYGDVVHIKIFSQPMIILSSLEAVRDLLDKKSSIYSDRPRFVLMAELMGWESASTHQRYGPRFRKHRRFINQIFNQRAISAFRPLQDREVLILLENMLNAPEAFVDHLRRFAAATILEITYGHNIKSVDDLFVRLAERAGTLTVEAGTPAASLVDFFPMMRHIPTWAPFSMFKVNALKTRKAVEAMMNIPFDQVKDDMKSGKAVPCYTTTLLDAHRDHSGSISPEDEEDIKGSAGTLFAGK</sequence>
<gene>
    <name evidence="14" type="ORF">D9613_003745</name>
</gene>
<feature type="transmembrane region" description="Helical" evidence="13">
    <location>
        <begin position="6"/>
        <end position="28"/>
    </location>
</feature>
<keyword evidence="5 13" id="KW-0812">Transmembrane</keyword>
<evidence type="ECO:0000256" key="12">
    <source>
        <dbReference type="SAM" id="MobiDB-lite"/>
    </source>
</evidence>
<keyword evidence="6" id="KW-0479">Metal-binding</keyword>
<dbReference type="GO" id="GO:0016020">
    <property type="term" value="C:membrane"/>
    <property type="evidence" value="ECO:0007669"/>
    <property type="project" value="UniProtKB-SubCell"/>
</dbReference>
<dbReference type="GO" id="GO:0005506">
    <property type="term" value="F:iron ion binding"/>
    <property type="evidence" value="ECO:0007669"/>
    <property type="project" value="InterPro"/>
</dbReference>
<evidence type="ECO:0008006" key="16">
    <source>
        <dbReference type="Google" id="ProtNLM"/>
    </source>
</evidence>
<dbReference type="PANTHER" id="PTHR46300">
    <property type="entry name" value="P450, PUTATIVE (EUROFUNG)-RELATED-RELATED"/>
    <property type="match status" value="1"/>
</dbReference>
<dbReference type="GO" id="GO:0004497">
    <property type="term" value="F:monooxygenase activity"/>
    <property type="evidence" value="ECO:0007669"/>
    <property type="project" value="UniProtKB-KW"/>
</dbReference>
<evidence type="ECO:0000256" key="9">
    <source>
        <dbReference type="ARBA" id="ARBA00023004"/>
    </source>
</evidence>
<keyword evidence="7 13" id="KW-1133">Transmembrane helix</keyword>
<organism evidence="14 15">
    <name type="scientific">Agrocybe pediades</name>
    <dbReference type="NCBI Taxonomy" id="84607"/>
    <lineage>
        <taxon>Eukaryota</taxon>
        <taxon>Fungi</taxon>
        <taxon>Dikarya</taxon>
        <taxon>Basidiomycota</taxon>
        <taxon>Agaricomycotina</taxon>
        <taxon>Agaricomycetes</taxon>
        <taxon>Agaricomycetidae</taxon>
        <taxon>Agaricales</taxon>
        <taxon>Agaricineae</taxon>
        <taxon>Strophariaceae</taxon>
        <taxon>Agrocybe</taxon>
    </lineage>
</organism>
<keyword evidence="11 13" id="KW-0472">Membrane</keyword>
<keyword evidence="10" id="KW-0503">Monooxygenase</keyword>
<dbReference type="InterPro" id="IPR050364">
    <property type="entry name" value="Cytochrome_P450_fung"/>
</dbReference>
<dbReference type="GO" id="GO:0020037">
    <property type="term" value="F:heme binding"/>
    <property type="evidence" value="ECO:0007669"/>
    <property type="project" value="InterPro"/>
</dbReference>
<evidence type="ECO:0000256" key="1">
    <source>
        <dbReference type="ARBA" id="ARBA00001971"/>
    </source>
</evidence>
<reference evidence="14 15" key="1">
    <citation type="submission" date="2019-12" db="EMBL/GenBank/DDBJ databases">
        <authorList>
            <person name="Floudas D."/>
            <person name="Bentzer J."/>
            <person name="Ahren D."/>
            <person name="Johansson T."/>
            <person name="Persson P."/>
            <person name="Tunlid A."/>
        </authorList>
    </citation>
    <scope>NUCLEOTIDE SEQUENCE [LARGE SCALE GENOMIC DNA]</scope>
    <source>
        <strain evidence="14 15">CBS 102.39</strain>
    </source>
</reference>
<evidence type="ECO:0000256" key="6">
    <source>
        <dbReference type="ARBA" id="ARBA00022723"/>
    </source>
</evidence>
<dbReference type="InterPro" id="IPR036396">
    <property type="entry name" value="Cyt_P450_sf"/>
</dbReference>